<accession>A0AAJ0G1G8</accession>
<protein>
    <recommendedName>
        <fullName evidence="1">Pierisin-like domain-containing protein</fullName>
    </recommendedName>
</protein>
<evidence type="ECO:0000313" key="3">
    <source>
        <dbReference type="Proteomes" id="UP001251528"/>
    </source>
</evidence>
<dbReference type="AlphaFoldDB" id="A0AAJ0G1G8"/>
<dbReference type="Proteomes" id="UP001251528">
    <property type="component" value="Unassembled WGS sequence"/>
</dbReference>
<reference evidence="2" key="1">
    <citation type="submission" date="2023-06" db="EMBL/GenBank/DDBJ databases">
        <title>Conoideocrella luteorostrata (Hypocreales: Clavicipitaceae), a potential biocontrol fungus for elongate hemlock scale in United States Christmas tree production areas.</title>
        <authorList>
            <person name="Barrett H."/>
            <person name="Lovett B."/>
            <person name="Macias A.M."/>
            <person name="Stajich J.E."/>
            <person name="Kasson M.T."/>
        </authorList>
    </citation>
    <scope>NUCLEOTIDE SEQUENCE</scope>
    <source>
        <strain evidence="2">ARSEF 14590</strain>
    </source>
</reference>
<organism evidence="2 3">
    <name type="scientific">Conoideocrella luteorostrata</name>
    <dbReference type="NCBI Taxonomy" id="1105319"/>
    <lineage>
        <taxon>Eukaryota</taxon>
        <taxon>Fungi</taxon>
        <taxon>Dikarya</taxon>
        <taxon>Ascomycota</taxon>
        <taxon>Pezizomycotina</taxon>
        <taxon>Sordariomycetes</taxon>
        <taxon>Hypocreomycetidae</taxon>
        <taxon>Hypocreales</taxon>
        <taxon>Clavicipitaceae</taxon>
        <taxon>Conoideocrella</taxon>
    </lineage>
</organism>
<evidence type="ECO:0000313" key="2">
    <source>
        <dbReference type="EMBL" id="KAK2601832.1"/>
    </source>
</evidence>
<feature type="domain" description="Pierisin-like" evidence="1">
    <location>
        <begin position="65"/>
        <end position="204"/>
    </location>
</feature>
<dbReference type="Gene3D" id="3.90.210.10">
    <property type="entry name" value="Heat-Labile Enterotoxin, subunit A"/>
    <property type="match status" value="1"/>
</dbReference>
<dbReference type="InterPro" id="IPR054695">
    <property type="entry name" value="Pierisin-like_dom"/>
</dbReference>
<keyword evidence="3" id="KW-1185">Reference proteome</keyword>
<comment type="caution">
    <text evidence="2">The sequence shown here is derived from an EMBL/GenBank/DDBJ whole genome shotgun (WGS) entry which is preliminary data.</text>
</comment>
<dbReference type="EMBL" id="JASWJB010000069">
    <property type="protein sequence ID" value="KAK2601832.1"/>
    <property type="molecule type" value="Genomic_DNA"/>
</dbReference>
<sequence>MRIASLFVGAALPWLRDASEEVAHEVFRRIDRIISTATRQRELTFRPNWVYGANGNLIPAAAELLFRCDHRPPGVIFKEGFQPRRAPTSLDEFRKLDDLNLHLHRFINDQTKSIFVSTTRPDSSAVDSLAETWRPLVINGRYCYEIFAHGGIDVLATFERRMGIKYPEQQEIIFIGGVRSELIRTATEYNDRGEVVSTWYNTWFNSLLNGNHAPRLNDLPNHPKDIHNIQFRSALNPRADPLVENKIESATHKQGQVAALAEEISEKEFAEVMASYIQKSQYKQNAPKELLLKSYSEVRKELNYFVTSESKLWGSFGKLKKALMVAGGIVWVKGMIHTFMHNTTVLERTAAVTEIMPIVGCGLQAISRADKKKKIEPDDANDTGLCLVADVFLLTPLFPIGVLIHIERGIMSFFSRPDLPSMEEIILVRDEAWKKYLNDSFHAYLYSHPFLYPNQQQSSNNSVFREEIEKSLAIEARLVLFEGARTIGIIRAIAHEAFSSSNSSSEEAQVRNNSIGIIQELRDEMPKMVVSRQRQFLLDLPSVVNGRVASSLSHAANQLNQDIIGNITSTETAAKYYKYYTHARGAPGPPPNNIKEVHVHLEGIARHLRSAPPSLPGHLDTAFTMGQSRGLANLDPDILSPQAYLREKAPDMSAEDIHTICMAAALSFAQFLRGSVSESQLSTWFPNQDAKSTQEFRILLALKFGRVHDELKHKNYQGYIGWEAWYMLKEDPSWPQPIVYPVKVDIESYTYRNQVCP</sequence>
<dbReference type="SUPFAM" id="SSF56399">
    <property type="entry name" value="ADP-ribosylation"/>
    <property type="match status" value="1"/>
</dbReference>
<name>A0AAJ0G1G8_9HYPO</name>
<evidence type="ECO:0000259" key="1">
    <source>
        <dbReference type="Pfam" id="PF22596"/>
    </source>
</evidence>
<proteinExistence type="predicted"/>
<gene>
    <name evidence="2" type="ORF">QQS21_004615</name>
</gene>
<dbReference type="Pfam" id="PF22596">
    <property type="entry name" value="Scabin-like"/>
    <property type="match status" value="1"/>
</dbReference>